<feature type="compositionally biased region" description="Polar residues" evidence="14">
    <location>
        <begin position="326"/>
        <end position="352"/>
    </location>
</feature>
<comment type="catalytic activity">
    <reaction evidence="1">
        <text>Thiol-dependent hydrolysis of ester, thioester, amide, peptide and isopeptide bonds formed by the C-terminal Gly of ubiquitin (a 76-residue protein attached to proteins as an intracellular targeting signal).</text>
        <dbReference type="EC" id="3.4.19.12"/>
    </reaction>
</comment>
<keyword evidence="6" id="KW-0963">Cytoplasm</keyword>
<evidence type="ECO:0000256" key="4">
    <source>
        <dbReference type="ARBA" id="ARBA00009085"/>
    </source>
</evidence>
<keyword evidence="13" id="KW-0862">Zinc</keyword>
<dbReference type="Gene3D" id="3.90.70.10">
    <property type="entry name" value="Cysteine proteinases"/>
    <property type="match status" value="1"/>
</dbReference>
<keyword evidence="9" id="KW-0479">Metal-binding</keyword>
<evidence type="ECO:0000256" key="1">
    <source>
        <dbReference type="ARBA" id="ARBA00000707"/>
    </source>
</evidence>
<accession>A0A6M2CIA5</accession>
<dbReference type="SUPFAM" id="SSF74924">
    <property type="entry name" value="Cap-Gly domain"/>
    <property type="match status" value="1"/>
</dbReference>
<sequence length="739" mass="85097">MNRTTQSHKPKVLLDRDIQNPRFDAGTLFEVLADDPYESKVKVQSLDPGDSGVILCNREILREVTSLEALVLLPVKPVRNRLKIYRDQEWLKEIPVISENKRVVVKDKFEGIVKFKGVVREYGPGIRFIVEIQDGTNDPIKRKQCFSIQDLRLLEGREIHHGHNSVVPRLPSKKKLSVGITRCDPAPWHQDKLRDFCDSESAPLRINDRVVWVSDHGPEYGTVRWLGHLHDTSEDLMVGVEFDNQVGTGTGKYRDRQLFEAQLGHASLIPLLGLLKADDYLGEQAPVDYGNSCFYTSHIDRRLKLPTPSYFQEFYEDKQKYGGSSRGSSQPLNAQSETKVPGERQQTLDKGNCSTNDLVSVLGQTAADVAELCNQKRGIQGHHNSCYLDATLFAMFSCTTLFDDILNRDREPHDIPQYEEIQKVLRDDIVNTLRRDRYVPSKNVMRLRQLLDDLGCVSGLTTEEKDPEEFLNSLFHALSVKPFLKLSSQQETHLYQLFVAKNELLEIPTVQQLFHQSIYECKLKFQRAPKALIIQMPRCGKQFKLYDYIVPSLKLDITDALEDSYRFCYVCGRQATLECWECFRPDVGLECTSYCDSCSKTVHQHKDRTDHKQEPLLIKDSFRKDAPLRREVMDLFAVVCIETSHYVCFVKCPVKNKHTWCFFDSMADREGGEDGHNIPKVDNYLDADNWFEQKGLEKLRDLSRADKARADKILPGMTRRLLSDAYMCMYENKFVKQYE</sequence>
<dbReference type="GO" id="GO:0006508">
    <property type="term" value="P:proteolysis"/>
    <property type="evidence" value="ECO:0007669"/>
    <property type="project" value="UniProtKB-KW"/>
</dbReference>
<dbReference type="GO" id="GO:0048471">
    <property type="term" value="C:perinuclear region of cytoplasm"/>
    <property type="evidence" value="ECO:0007669"/>
    <property type="project" value="UniProtKB-SubCell"/>
</dbReference>
<evidence type="ECO:0000256" key="10">
    <source>
        <dbReference type="ARBA" id="ARBA00022786"/>
    </source>
</evidence>
<evidence type="ECO:0000256" key="8">
    <source>
        <dbReference type="ARBA" id="ARBA00022670"/>
    </source>
</evidence>
<comment type="similarity">
    <text evidence="4">Belongs to the peptidase C19 family.</text>
</comment>
<dbReference type="SMART" id="SM01052">
    <property type="entry name" value="CAP_GLY"/>
    <property type="match status" value="1"/>
</dbReference>
<reference evidence="16" key="1">
    <citation type="submission" date="2019-09" db="EMBL/GenBank/DDBJ databases">
        <title>Organ-specific transcriptomic study of the physiology of the cattle tick, Rhipicephalus microplus.</title>
        <authorList>
            <person name="Tirloni L."/>
            <person name="Braz G."/>
            <person name="Gandara A.C.P."/>
            <person name="Sabadin G.A."/>
            <person name="da Silva R.M."/>
            <person name="Guizzo M.G."/>
            <person name="Machado J.A."/>
            <person name="Costa E.P."/>
            <person name="Gomes H.F."/>
            <person name="Moraes J."/>
            <person name="Mota M.B.S."/>
            <person name="Mesquita R.D."/>
            <person name="Alvarenga P.H."/>
            <person name="Alves F."/>
            <person name="Seixas A."/>
            <person name="da Fonseca R.N."/>
            <person name="Fogaca A."/>
            <person name="Logullo C."/>
            <person name="Tanaka A."/>
            <person name="Daffre S."/>
            <person name="Termignoni C."/>
            <person name="Vaz I.S.Jr."/>
            <person name="Oliveira P.L."/>
            <person name="Ribeiro J.M."/>
        </authorList>
    </citation>
    <scope>NUCLEOTIDE SEQUENCE</scope>
    <source>
        <strain evidence="16">Porto Alegre</strain>
    </source>
</reference>
<keyword evidence="11" id="KW-0378">Hydrolase</keyword>
<evidence type="ECO:0000259" key="15">
    <source>
        <dbReference type="PROSITE" id="PS50235"/>
    </source>
</evidence>
<dbReference type="InterPro" id="IPR000938">
    <property type="entry name" value="CAP-Gly_domain"/>
</dbReference>
<evidence type="ECO:0000256" key="13">
    <source>
        <dbReference type="ARBA" id="ARBA00022833"/>
    </source>
</evidence>
<dbReference type="Pfam" id="PF01302">
    <property type="entry name" value="CAP_GLY"/>
    <property type="match status" value="1"/>
</dbReference>
<keyword evidence="7" id="KW-0597">Phosphoprotein</keyword>
<dbReference type="InterPro" id="IPR028889">
    <property type="entry name" value="USP"/>
</dbReference>
<feature type="region of interest" description="Disordered" evidence="14">
    <location>
        <begin position="321"/>
        <end position="352"/>
    </location>
</feature>
<evidence type="ECO:0000256" key="14">
    <source>
        <dbReference type="SAM" id="MobiDB-lite"/>
    </source>
</evidence>
<keyword evidence="12" id="KW-0788">Thiol protease</keyword>
<keyword evidence="8" id="KW-0645">Protease</keyword>
<dbReference type="AlphaFoldDB" id="A0A6M2CIA5"/>
<keyword evidence="10" id="KW-0833">Ubl conjugation pathway</keyword>
<dbReference type="GO" id="GO:0005813">
    <property type="term" value="C:centrosome"/>
    <property type="evidence" value="ECO:0007669"/>
    <property type="project" value="UniProtKB-SubCell"/>
</dbReference>
<dbReference type="InterPro" id="IPR038765">
    <property type="entry name" value="Papain-like_cys_pep_sf"/>
</dbReference>
<dbReference type="PANTHER" id="PTHR11830">
    <property type="entry name" value="40S RIBOSOMAL PROTEIN S3A"/>
    <property type="match status" value="1"/>
</dbReference>
<name>A0A6M2CIA5_RHIMP</name>
<feature type="domain" description="USP" evidence="15">
    <location>
        <begin position="377"/>
        <end position="733"/>
    </location>
</feature>
<protein>
    <recommendedName>
        <fullName evidence="5">ubiquitinyl hydrolase 1</fullName>
        <ecNumber evidence="5">3.4.19.12</ecNumber>
    </recommendedName>
</protein>
<comment type="subcellular location">
    <subcellularLocation>
        <location evidence="2">Cytoplasm</location>
        <location evidence="2">Cytoskeleton</location>
        <location evidence="2">Microtubule organizing center</location>
        <location evidence="2">Centrosome</location>
    </subcellularLocation>
    <subcellularLocation>
        <location evidence="3">Cytoplasm</location>
        <location evidence="3">Perinuclear region</location>
    </subcellularLocation>
</comment>
<evidence type="ECO:0000256" key="12">
    <source>
        <dbReference type="ARBA" id="ARBA00022807"/>
    </source>
</evidence>
<evidence type="ECO:0000313" key="16">
    <source>
        <dbReference type="EMBL" id="NOV33391.1"/>
    </source>
</evidence>
<evidence type="ECO:0000256" key="7">
    <source>
        <dbReference type="ARBA" id="ARBA00022553"/>
    </source>
</evidence>
<evidence type="ECO:0000256" key="9">
    <source>
        <dbReference type="ARBA" id="ARBA00022723"/>
    </source>
</evidence>
<dbReference type="GO" id="GO:0046872">
    <property type="term" value="F:metal ion binding"/>
    <property type="evidence" value="ECO:0007669"/>
    <property type="project" value="UniProtKB-KW"/>
</dbReference>
<dbReference type="InterPro" id="IPR036859">
    <property type="entry name" value="CAP-Gly_dom_sf"/>
</dbReference>
<proteinExistence type="inferred from homology"/>
<evidence type="ECO:0000256" key="2">
    <source>
        <dbReference type="ARBA" id="ARBA00004300"/>
    </source>
</evidence>
<dbReference type="InterPro" id="IPR001394">
    <property type="entry name" value="Peptidase_C19_UCH"/>
</dbReference>
<dbReference type="VEuPathDB" id="VectorBase:LOC119177143"/>
<dbReference type="PROSITE" id="PS50235">
    <property type="entry name" value="USP_3"/>
    <property type="match status" value="1"/>
</dbReference>
<dbReference type="Pfam" id="PF00443">
    <property type="entry name" value="UCH"/>
    <property type="match status" value="1"/>
</dbReference>
<dbReference type="GO" id="GO:0016579">
    <property type="term" value="P:protein deubiquitination"/>
    <property type="evidence" value="ECO:0007669"/>
    <property type="project" value="InterPro"/>
</dbReference>
<dbReference type="Gene3D" id="2.30.30.190">
    <property type="entry name" value="CAP Gly-rich-like domain"/>
    <property type="match status" value="1"/>
</dbReference>
<evidence type="ECO:0000256" key="3">
    <source>
        <dbReference type="ARBA" id="ARBA00004556"/>
    </source>
</evidence>
<dbReference type="EC" id="3.4.19.12" evidence="5"/>
<evidence type="ECO:0000256" key="5">
    <source>
        <dbReference type="ARBA" id="ARBA00012759"/>
    </source>
</evidence>
<dbReference type="EMBL" id="GHWJ01000654">
    <property type="protein sequence ID" value="NOV33391.1"/>
    <property type="molecule type" value="Transcribed_RNA"/>
</dbReference>
<organism evidence="16">
    <name type="scientific">Rhipicephalus microplus</name>
    <name type="common">Cattle tick</name>
    <name type="synonym">Boophilus microplus</name>
    <dbReference type="NCBI Taxonomy" id="6941"/>
    <lineage>
        <taxon>Eukaryota</taxon>
        <taxon>Metazoa</taxon>
        <taxon>Ecdysozoa</taxon>
        <taxon>Arthropoda</taxon>
        <taxon>Chelicerata</taxon>
        <taxon>Arachnida</taxon>
        <taxon>Acari</taxon>
        <taxon>Parasitiformes</taxon>
        <taxon>Ixodida</taxon>
        <taxon>Ixodoidea</taxon>
        <taxon>Ixodidae</taxon>
        <taxon>Rhipicephalinae</taxon>
        <taxon>Rhipicephalus</taxon>
        <taxon>Boophilus</taxon>
    </lineage>
</organism>
<dbReference type="GO" id="GO:0004843">
    <property type="term" value="F:cysteine-type deubiquitinase activity"/>
    <property type="evidence" value="ECO:0007669"/>
    <property type="project" value="UniProtKB-EC"/>
</dbReference>
<dbReference type="SUPFAM" id="SSF54001">
    <property type="entry name" value="Cysteine proteinases"/>
    <property type="match status" value="1"/>
</dbReference>
<evidence type="ECO:0000256" key="11">
    <source>
        <dbReference type="ARBA" id="ARBA00022801"/>
    </source>
</evidence>
<evidence type="ECO:0000256" key="6">
    <source>
        <dbReference type="ARBA" id="ARBA00022490"/>
    </source>
</evidence>
<dbReference type="OrthoDB" id="6287070at2759"/>